<evidence type="ECO:0000256" key="4">
    <source>
        <dbReference type="ARBA" id="ARBA00022801"/>
    </source>
</evidence>
<evidence type="ECO:0000313" key="8">
    <source>
        <dbReference type="Proteomes" id="UP001352263"/>
    </source>
</evidence>
<proteinExistence type="predicted"/>
<dbReference type="CDD" id="cd09008">
    <property type="entry name" value="MTAN"/>
    <property type="match status" value="1"/>
</dbReference>
<accession>A0ABU6JAH5</accession>
<feature type="domain" description="Nucleoside phosphorylase" evidence="6">
    <location>
        <begin position="9"/>
        <end position="242"/>
    </location>
</feature>
<dbReference type="EC" id="3.2.2.9" evidence="2"/>
<evidence type="ECO:0000313" key="7">
    <source>
        <dbReference type="EMBL" id="MEC4720649.1"/>
    </source>
</evidence>
<dbReference type="Pfam" id="PF01048">
    <property type="entry name" value="PNP_UDP_1"/>
    <property type="match status" value="1"/>
</dbReference>
<keyword evidence="8" id="KW-1185">Reference proteome</keyword>
<dbReference type="GO" id="GO:0008782">
    <property type="term" value="F:adenosylhomocysteine nucleosidase activity"/>
    <property type="evidence" value="ECO:0007669"/>
    <property type="project" value="UniProtKB-EC"/>
</dbReference>
<dbReference type="InterPro" id="IPR000845">
    <property type="entry name" value="Nucleoside_phosphorylase_d"/>
</dbReference>
<dbReference type="PANTHER" id="PTHR46832">
    <property type="entry name" value="5'-METHYLTHIOADENOSINE/S-ADENOSYLHOMOCYSTEINE NUCLEOSIDASE"/>
    <property type="match status" value="1"/>
</dbReference>
<dbReference type="Gene3D" id="3.40.50.1580">
    <property type="entry name" value="Nucleoside phosphorylase domain"/>
    <property type="match status" value="1"/>
</dbReference>
<organism evidence="7 8">
    <name type="scientific">Noviherbaspirillum album</name>
    <dbReference type="NCBI Taxonomy" id="3080276"/>
    <lineage>
        <taxon>Bacteria</taxon>
        <taxon>Pseudomonadati</taxon>
        <taxon>Pseudomonadota</taxon>
        <taxon>Betaproteobacteria</taxon>
        <taxon>Burkholderiales</taxon>
        <taxon>Oxalobacteraceae</taxon>
        <taxon>Noviherbaspirillum</taxon>
    </lineage>
</organism>
<dbReference type="RefSeq" id="WP_326507360.1">
    <property type="nucleotide sequence ID" value="NZ_JAWIIV010000012.1"/>
</dbReference>
<evidence type="ECO:0000256" key="5">
    <source>
        <dbReference type="ARBA" id="ARBA00023167"/>
    </source>
</evidence>
<keyword evidence="5" id="KW-0486">Methionine biosynthesis</keyword>
<dbReference type="Proteomes" id="UP001352263">
    <property type="component" value="Unassembled WGS sequence"/>
</dbReference>
<evidence type="ECO:0000256" key="3">
    <source>
        <dbReference type="ARBA" id="ARBA00022605"/>
    </source>
</evidence>
<comment type="pathway">
    <text evidence="1">Amino-acid biosynthesis; L-methionine biosynthesis via salvage pathway; S-methyl-5-thio-alpha-D-ribose 1-phosphate from S-methyl-5'-thioadenosine (hydrolase route): step 1/2.</text>
</comment>
<keyword evidence="4 7" id="KW-0378">Hydrolase</keyword>
<evidence type="ECO:0000256" key="1">
    <source>
        <dbReference type="ARBA" id="ARBA00004945"/>
    </source>
</evidence>
<keyword evidence="7" id="KW-0326">Glycosidase</keyword>
<dbReference type="SUPFAM" id="SSF53167">
    <property type="entry name" value="Purine and uridine phosphorylases"/>
    <property type="match status" value="1"/>
</dbReference>
<dbReference type="InterPro" id="IPR035994">
    <property type="entry name" value="Nucleoside_phosphorylase_sf"/>
</dbReference>
<evidence type="ECO:0000256" key="2">
    <source>
        <dbReference type="ARBA" id="ARBA00011974"/>
    </source>
</evidence>
<comment type="caution">
    <text evidence="7">The sequence shown here is derived from an EMBL/GenBank/DDBJ whole genome shotgun (WGS) entry which is preliminary data.</text>
</comment>
<gene>
    <name evidence="7" type="ORF">RY831_15905</name>
</gene>
<dbReference type="EMBL" id="JAWIIV010000012">
    <property type="protein sequence ID" value="MEC4720649.1"/>
    <property type="molecule type" value="Genomic_DNA"/>
</dbReference>
<name>A0ABU6JAH5_9BURK</name>
<dbReference type="PANTHER" id="PTHR46832:SF1">
    <property type="entry name" value="5'-METHYLTHIOADENOSINE_S-ADENOSYLHOMOCYSTEINE NUCLEOSIDASE"/>
    <property type="match status" value="1"/>
</dbReference>
<keyword evidence="3" id="KW-0028">Amino-acid biosynthesis</keyword>
<dbReference type="InterPro" id="IPR010049">
    <property type="entry name" value="MTA_SAH_Nsdase"/>
</dbReference>
<reference evidence="7 8" key="1">
    <citation type="submission" date="2023-10" db="EMBL/GenBank/DDBJ databases">
        <title>Noviherbaspirillum sp. CPCC 100848 genome assembly.</title>
        <authorList>
            <person name="Li X.Y."/>
            <person name="Fang X.M."/>
        </authorList>
    </citation>
    <scope>NUCLEOTIDE SEQUENCE [LARGE SCALE GENOMIC DNA]</scope>
    <source>
        <strain evidence="7 8">CPCC 100848</strain>
    </source>
</reference>
<protein>
    <recommendedName>
        <fullName evidence="2">adenosylhomocysteine nucleosidase</fullName>
        <ecNumber evidence="2">3.2.2.9</ecNumber>
    </recommendedName>
</protein>
<dbReference type="NCBIfam" id="TIGR01704">
    <property type="entry name" value="MTA_SAH-Nsdase"/>
    <property type="match status" value="1"/>
</dbReference>
<evidence type="ECO:0000259" key="6">
    <source>
        <dbReference type="Pfam" id="PF01048"/>
    </source>
</evidence>
<sequence length="255" mass="27842">MPPPIPRLGLISVLHQEQAGLIDNMAQRHAVSRGMRDYVSGRLWDMDTVCVLSRIGKVAAAATAATLIERFGVTHIVFTGVAGSVDAGVKVGDIVIADALVQHDMNSAPLFPRFEVPLLGQALFSSDRHLSDWLFDAAGRFVAEDVDRMVAQADRELFRLDRPRVHRGLIGSGDEFIHGPQRRGELRRAFPQLLAVEMEGAAVAQVCFEFGVPFAVIRTISDGADESAPGDFMQFIERVASRYSFGVVRRLCGVG</sequence>
<dbReference type="NCBIfam" id="NF004079">
    <property type="entry name" value="PRK05584.1"/>
    <property type="match status" value="1"/>
</dbReference>